<sequence>MSAFRGSRIPFYLRANPGYCDPAVSLISVARPVIGKTRAGHDIPPAMHRKAGPIDRCFQKKKKRRAARRPAAKVAVAP</sequence>
<gene>
    <name evidence="1" type="ORF">SPPYR_0771</name>
</gene>
<dbReference type="EMBL" id="LT598653">
    <property type="protein sequence ID" value="SBV31891.1"/>
    <property type="molecule type" value="Genomic_DNA"/>
</dbReference>
<reference evidence="1" key="1">
    <citation type="submission" date="2016-03" db="EMBL/GenBank/DDBJ databases">
        <authorList>
            <person name="Ploux O."/>
        </authorList>
    </citation>
    <scope>NUCLEOTIDE SEQUENCE</scope>
    <source>
        <strain evidence="1">UC10</strain>
    </source>
</reference>
<accession>A0A1Y5PPI9</accession>
<dbReference type="AlphaFoldDB" id="A0A1Y5PPI9"/>
<name>A0A1Y5PPI9_9SPHN</name>
<dbReference type="KEGG" id="sphu:SPPYR_0771"/>
<protein>
    <submittedName>
        <fullName evidence="1">Uncharacterized protein</fullName>
    </submittedName>
</protein>
<proteinExistence type="predicted"/>
<evidence type="ECO:0000313" key="1">
    <source>
        <dbReference type="EMBL" id="SBV31891.1"/>
    </source>
</evidence>
<organism evidence="1">
    <name type="scientific">uncultured Sphingopyxis sp</name>
    <dbReference type="NCBI Taxonomy" id="310581"/>
    <lineage>
        <taxon>Bacteria</taxon>
        <taxon>Pseudomonadati</taxon>
        <taxon>Pseudomonadota</taxon>
        <taxon>Alphaproteobacteria</taxon>
        <taxon>Sphingomonadales</taxon>
        <taxon>Sphingomonadaceae</taxon>
        <taxon>Sphingopyxis</taxon>
        <taxon>environmental samples</taxon>
    </lineage>
</organism>